<organism evidence="1 2">
    <name type="scientific">Rubripirellula amarantea</name>
    <dbReference type="NCBI Taxonomy" id="2527999"/>
    <lineage>
        <taxon>Bacteria</taxon>
        <taxon>Pseudomonadati</taxon>
        <taxon>Planctomycetota</taxon>
        <taxon>Planctomycetia</taxon>
        <taxon>Pirellulales</taxon>
        <taxon>Pirellulaceae</taxon>
        <taxon>Rubripirellula</taxon>
    </lineage>
</organism>
<protein>
    <submittedName>
        <fullName evidence="1">Uncharacterized protein</fullName>
    </submittedName>
</protein>
<evidence type="ECO:0000313" key="2">
    <source>
        <dbReference type="Proteomes" id="UP000316598"/>
    </source>
</evidence>
<dbReference type="EMBL" id="SJPI01000002">
    <property type="protein sequence ID" value="TWT50154.1"/>
    <property type="molecule type" value="Genomic_DNA"/>
</dbReference>
<dbReference type="Proteomes" id="UP000316598">
    <property type="component" value="Unassembled WGS sequence"/>
</dbReference>
<evidence type="ECO:0000313" key="1">
    <source>
        <dbReference type="EMBL" id="TWT50154.1"/>
    </source>
</evidence>
<reference evidence="1 2" key="1">
    <citation type="submission" date="2019-02" db="EMBL/GenBank/DDBJ databases">
        <title>Deep-cultivation of Planctomycetes and their phenomic and genomic characterization uncovers novel biology.</title>
        <authorList>
            <person name="Wiegand S."/>
            <person name="Jogler M."/>
            <person name="Boedeker C."/>
            <person name="Pinto D."/>
            <person name="Vollmers J."/>
            <person name="Rivas-Marin E."/>
            <person name="Kohn T."/>
            <person name="Peeters S.H."/>
            <person name="Heuer A."/>
            <person name="Rast P."/>
            <person name="Oberbeckmann S."/>
            <person name="Bunk B."/>
            <person name="Jeske O."/>
            <person name="Meyerdierks A."/>
            <person name="Storesund J.E."/>
            <person name="Kallscheuer N."/>
            <person name="Luecker S."/>
            <person name="Lage O.M."/>
            <person name="Pohl T."/>
            <person name="Merkel B.J."/>
            <person name="Hornburger P."/>
            <person name="Mueller R.-W."/>
            <person name="Bruemmer F."/>
            <person name="Labrenz M."/>
            <person name="Spormann A.M."/>
            <person name="Op Den Camp H."/>
            <person name="Overmann J."/>
            <person name="Amann R."/>
            <person name="Jetten M.S.M."/>
            <person name="Mascher T."/>
            <person name="Medema M.H."/>
            <person name="Devos D.P."/>
            <person name="Kaster A.-K."/>
            <person name="Ovreas L."/>
            <person name="Rohde M."/>
            <person name="Galperin M.Y."/>
            <person name="Jogler C."/>
        </authorList>
    </citation>
    <scope>NUCLEOTIDE SEQUENCE [LARGE SCALE GENOMIC DNA]</scope>
    <source>
        <strain evidence="1 2">Pla22</strain>
    </source>
</reference>
<name>A0A5C5WH77_9BACT</name>
<dbReference type="AlphaFoldDB" id="A0A5C5WH77"/>
<keyword evidence="2" id="KW-1185">Reference proteome</keyword>
<comment type="caution">
    <text evidence="1">The sequence shown here is derived from an EMBL/GenBank/DDBJ whole genome shotgun (WGS) entry which is preliminary data.</text>
</comment>
<sequence>MAGEHGHIATDPALDHIVTGSTSDNVVHVFRKDLDHVRIRQHFGSVAPGAVRVQDQSVFVLSTIRVTGYEVFVTDWCSIVPYESVLVSRVAGTQPYRCSTGQRLHVSVFRCGADLHQTSRLPEHAERFGSFFGAVPIGGASDKLVELASRFVVNERRIRGQHIGDRRVIGVDHVVAITTIDLVVSASCIDRVVDDRSAVRHSISVTTIDRVPAACAGDDAIIISVG</sequence>
<accession>A0A5C5WH77</accession>
<proteinExistence type="predicted"/>
<gene>
    <name evidence="1" type="ORF">Pla22_28940</name>
</gene>